<keyword evidence="4" id="KW-1185">Reference proteome</keyword>
<dbReference type="AlphaFoldDB" id="M3A864"/>
<evidence type="ECO:0000313" key="3">
    <source>
        <dbReference type="EMBL" id="EME68689.1"/>
    </source>
</evidence>
<evidence type="ECO:0000256" key="2">
    <source>
        <dbReference type="SAM" id="SignalP"/>
    </source>
</evidence>
<dbReference type="STRING" id="1244869.H261_17041"/>
<dbReference type="EMBL" id="AONQ01000055">
    <property type="protein sequence ID" value="EME68689.1"/>
    <property type="molecule type" value="Genomic_DNA"/>
</dbReference>
<organism evidence="3 4">
    <name type="scientific">Paramagnetospirillum caucaseum</name>
    <dbReference type="NCBI Taxonomy" id="1244869"/>
    <lineage>
        <taxon>Bacteria</taxon>
        <taxon>Pseudomonadati</taxon>
        <taxon>Pseudomonadota</taxon>
        <taxon>Alphaproteobacteria</taxon>
        <taxon>Rhodospirillales</taxon>
        <taxon>Magnetospirillaceae</taxon>
        <taxon>Paramagnetospirillum</taxon>
    </lineage>
</organism>
<keyword evidence="2" id="KW-0732">Signal</keyword>
<dbReference type="eggNOG" id="ENOG5033R2I">
    <property type="taxonomic scope" value="Bacteria"/>
</dbReference>
<feature type="region of interest" description="Disordered" evidence="1">
    <location>
        <begin position="28"/>
        <end position="72"/>
    </location>
</feature>
<dbReference type="OrthoDB" id="8477642at2"/>
<evidence type="ECO:0000313" key="4">
    <source>
        <dbReference type="Proteomes" id="UP000011744"/>
    </source>
</evidence>
<reference evidence="3 4" key="1">
    <citation type="journal article" date="2014" name="Genome Announc.">
        <title>Draft Genome Sequence of Magnetospirillum sp. Strain SO-1, a Freshwater Magnetotactic Bacterium Isolated from the Ol'khovka River, Russia.</title>
        <authorList>
            <person name="Grouzdev D.S."/>
            <person name="Dziuba M.V."/>
            <person name="Sukhacheva M.S."/>
            <person name="Mardanov A.V."/>
            <person name="Beletskiy A.V."/>
            <person name="Kuznetsov B.B."/>
            <person name="Skryabin K.G."/>
        </authorList>
    </citation>
    <scope>NUCLEOTIDE SEQUENCE [LARGE SCALE GENOMIC DNA]</scope>
    <source>
        <strain evidence="3 4">SO-1</strain>
    </source>
</reference>
<feature type="signal peptide" evidence="2">
    <location>
        <begin position="1"/>
        <end position="24"/>
    </location>
</feature>
<dbReference type="Proteomes" id="UP000011744">
    <property type="component" value="Unassembled WGS sequence"/>
</dbReference>
<comment type="caution">
    <text evidence="3">The sequence shown here is derived from an EMBL/GenBank/DDBJ whole genome shotgun (WGS) entry which is preliminary data.</text>
</comment>
<sequence length="585" mass="59926">MPVSRAKALTLAAGIMFLAPATLAETPAPPGKPLILTSPNLEPAAPKAEESGAGAAPTAAEFPGGPAKPGSRFEMEELKAPDPDAVGVLDEGQGGLGLGMWHGTAAATVRTMLPALPAAAGSRAVHSLTRRLLLSAAAAPEGNRGQVPSLLELRAERLFAMGETDGLAALLKAAPAAVTSPGLSRLKVDTFLLTGDSKAACAEAAAMSQMMPLDPRLSVFCQISTGKALEAGMALDLMRERKDADHAFIAAAEAMAGTPPGKVDKLPHPTPLHLAAFKAAKLPLPADTVANAPPSMLRAIADNPAVAVDLRIAAAERAEALGILETESLRKLMNGVALTPPEQQAAQTQGDKAPKGRALWLRAVGAEAAPHVRAELMARILLAAAERHAFSATARLYAPLIAELKPAPDLVTASPMLARALYAAGRPETAASWLALARTDPDAAKLAAGLWPLTRISRVGLDPSPAGAFAGWMETVGPNERRAVVTLAMLQAVGESIPAPAWLAHATGTAAGAGPKPAMKALLRAAAEGARRAETALLAAAALGETGLDGVDPDTLNRVVVFLRQAGFEREARELAIEAVLANGG</sequence>
<evidence type="ECO:0000256" key="1">
    <source>
        <dbReference type="SAM" id="MobiDB-lite"/>
    </source>
</evidence>
<protein>
    <submittedName>
        <fullName evidence="3">Antifreeze glycopeptide polyprotein</fullName>
    </submittedName>
</protein>
<feature type="chain" id="PRO_5004031202" evidence="2">
    <location>
        <begin position="25"/>
        <end position="585"/>
    </location>
</feature>
<proteinExistence type="predicted"/>
<accession>M3A864</accession>
<dbReference type="PATRIC" id="fig|1244869.3.peg.3418"/>
<name>M3A864_9PROT</name>
<gene>
    <name evidence="3" type="ORF">H261_17041</name>
</gene>
<dbReference type="RefSeq" id="WP_008619890.1">
    <property type="nucleotide sequence ID" value="NZ_AONQ01000055.1"/>
</dbReference>